<sequence>MGIGRAGFLLLDHRHRDVQEYERKQLLERIGKEGATIGARIPEEITVQGERVELRDFVFEIKRRTTVPEGEKERVEQAKRNLRKERIERLDRIEAGEISMAEGERLAESIIGIDRALEGLQQLGPANLEAEARAQEVADKKRWSRFMRQALGLDEDSTPNRR</sequence>
<dbReference type="InterPro" id="IPR043900">
    <property type="entry name" value="DUF5788"/>
</dbReference>
<dbReference type="PATRIC" id="fig|795797.18.peg.2512"/>
<dbReference type="HOGENOM" id="CLU_148450_0_0_2"/>
<evidence type="ECO:0000313" key="1">
    <source>
        <dbReference type="EMBL" id="ADJ15892.1"/>
    </source>
</evidence>
<organism evidence="1 2">
    <name type="scientific">Halalkalicoccus jeotgali (strain DSM 18796 / CECT 7217 / JCM 14584 / KCTC 4019 / B3)</name>
    <dbReference type="NCBI Taxonomy" id="795797"/>
    <lineage>
        <taxon>Archaea</taxon>
        <taxon>Methanobacteriati</taxon>
        <taxon>Methanobacteriota</taxon>
        <taxon>Stenosarchaea group</taxon>
        <taxon>Halobacteria</taxon>
        <taxon>Halobacteriales</taxon>
        <taxon>Halococcaceae</taxon>
        <taxon>Halalkalicoccus</taxon>
    </lineage>
</organism>
<accession>D8J6T9</accession>
<dbReference type="STRING" id="795797.HacjB3_12555"/>
<gene>
    <name evidence="1" type="ordered locus">HacjB3_12555</name>
</gene>
<dbReference type="KEGG" id="hje:HacjB3_12555"/>
<dbReference type="Proteomes" id="UP000000390">
    <property type="component" value="Chromosome"/>
</dbReference>
<dbReference type="AlphaFoldDB" id="D8J6T9"/>
<evidence type="ECO:0000313" key="2">
    <source>
        <dbReference type="Proteomes" id="UP000000390"/>
    </source>
</evidence>
<name>D8J6T9_HALJB</name>
<proteinExistence type="predicted"/>
<reference evidence="1 2" key="1">
    <citation type="journal article" date="2010" name="J. Bacteriol.">
        <title>Complete genome sequence of Halalkalicoccus jeotgali B3(T), an extremely halophilic archaeon.</title>
        <authorList>
            <person name="Roh S.W."/>
            <person name="Nam Y.D."/>
            <person name="Nam S.H."/>
            <person name="Choi S.H."/>
            <person name="Park H.S."/>
            <person name="Bae J.W."/>
        </authorList>
    </citation>
    <scope>NUCLEOTIDE SEQUENCE [LARGE SCALE GENOMIC DNA]</scope>
    <source>
        <strain evidence="2">DSM 18796 / CECT 7217 / JCM 14584 / KCTC 4019 / B3</strain>
    </source>
</reference>
<dbReference type="EMBL" id="CP002062">
    <property type="protein sequence ID" value="ADJ15892.1"/>
    <property type="molecule type" value="Genomic_DNA"/>
</dbReference>
<dbReference type="eggNOG" id="arCOG03097">
    <property type="taxonomic scope" value="Archaea"/>
</dbReference>
<protein>
    <submittedName>
        <fullName evidence="1">Uncharacterized protein</fullName>
    </submittedName>
</protein>
<dbReference type="Pfam" id="PF19101">
    <property type="entry name" value="DUF5788"/>
    <property type="match status" value="1"/>
</dbReference>